<reference evidence="3" key="1">
    <citation type="submission" date="2025-08" db="UniProtKB">
        <authorList>
            <consortium name="Ensembl"/>
        </authorList>
    </citation>
    <scope>IDENTIFICATION</scope>
</reference>
<dbReference type="GO" id="GO:0016082">
    <property type="term" value="P:synaptic vesicle priming"/>
    <property type="evidence" value="ECO:0007669"/>
    <property type="project" value="TreeGrafter"/>
</dbReference>
<accession>A0A8C5M8T8</accession>
<reference evidence="3" key="2">
    <citation type="submission" date="2025-09" db="UniProtKB">
        <authorList>
            <consortium name="Ensembl"/>
        </authorList>
    </citation>
    <scope>IDENTIFICATION</scope>
</reference>
<dbReference type="GO" id="GO:0061789">
    <property type="term" value="P:dense core granule priming"/>
    <property type="evidence" value="ECO:0007669"/>
    <property type="project" value="TreeGrafter"/>
</dbReference>
<dbReference type="GO" id="GO:0031594">
    <property type="term" value="C:neuromuscular junction"/>
    <property type="evidence" value="ECO:0007669"/>
    <property type="project" value="TreeGrafter"/>
</dbReference>
<dbReference type="GO" id="GO:0098831">
    <property type="term" value="C:presynaptic active zone cytoplasmic component"/>
    <property type="evidence" value="ECO:0007669"/>
    <property type="project" value="TreeGrafter"/>
</dbReference>
<dbReference type="GO" id="GO:0042734">
    <property type="term" value="C:presynaptic membrane"/>
    <property type="evidence" value="ECO:0007669"/>
    <property type="project" value="TreeGrafter"/>
</dbReference>
<dbReference type="Pfam" id="PF00168">
    <property type="entry name" value="C2"/>
    <property type="match status" value="1"/>
</dbReference>
<evidence type="ECO:0000259" key="2">
    <source>
        <dbReference type="PROSITE" id="PS50004"/>
    </source>
</evidence>
<dbReference type="Gene3D" id="2.60.40.150">
    <property type="entry name" value="C2 domain"/>
    <property type="match status" value="1"/>
</dbReference>
<dbReference type="InterPro" id="IPR000008">
    <property type="entry name" value="C2_dom"/>
</dbReference>
<dbReference type="GO" id="GO:0017075">
    <property type="term" value="F:syntaxin-1 binding"/>
    <property type="evidence" value="ECO:0007669"/>
    <property type="project" value="TreeGrafter"/>
</dbReference>
<protein>
    <recommendedName>
        <fullName evidence="2">C2 domain-containing protein</fullName>
    </recommendedName>
</protein>
<evidence type="ECO:0000256" key="1">
    <source>
        <dbReference type="SAM" id="MobiDB-lite"/>
    </source>
</evidence>
<sequence>MVLLFVKVKRGHFQDFSDNSNTYVTIKVHNMKSSTVCRKGTEPCWEQDYMFDIGDLQSGLLVEVWKSSWFRDTIAGSVWIPLQKIKHATDEGPGEWWTLHSDVIPTGNEDGEIGSLTTHEILLDLFFAEAFDYSGDPQDADCNSEPHWPSSENSDNSALPPKYLLGAIKQASRNEEAVFTSSVAKERWNRAIQKFPDPVVNSAFRKAWGKSAAKPPNQN</sequence>
<proteinExistence type="predicted"/>
<dbReference type="Proteomes" id="UP000694569">
    <property type="component" value="Unplaced"/>
</dbReference>
<dbReference type="AlphaFoldDB" id="A0A8C5M8T8"/>
<dbReference type="GO" id="GO:0019992">
    <property type="term" value="F:diacylglycerol binding"/>
    <property type="evidence" value="ECO:0007669"/>
    <property type="project" value="InterPro"/>
</dbReference>
<dbReference type="SMART" id="SM00239">
    <property type="entry name" value="C2"/>
    <property type="match status" value="1"/>
</dbReference>
<dbReference type="OrthoDB" id="5831756at2759"/>
<feature type="domain" description="C2" evidence="2">
    <location>
        <begin position="1"/>
        <end position="98"/>
    </location>
</feature>
<dbReference type="GO" id="GO:0016081">
    <property type="term" value="P:synaptic vesicle docking"/>
    <property type="evidence" value="ECO:0007669"/>
    <property type="project" value="TreeGrafter"/>
</dbReference>
<dbReference type="GO" id="GO:0099525">
    <property type="term" value="P:presynaptic dense core vesicle exocytosis"/>
    <property type="evidence" value="ECO:0007669"/>
    <property type="project" value="TreeGrafter"/>
</dbReference>
<organism evidence="3 4">
    <name type="scientific">Leptobrachium leishanense</name>
    <name type="common">Leishan spiny toad</name>
    <dbReference type="NCBI Taxonomy" id="445787"/>
    <lineage>
        <taxon>Eukaryota</taxon>
        <taxon>Metazoa</taxon>
        <taxon>Chordata</taxon>
        <taxon>Craniata</taxon>
        <taxon>Vertebrata</taxon>
        <taxon>Euteleostomi</taxon>
        <taxon>Amphibia</taxon>
        <taxon>Batrachia</taxon>
        <taxon>Anura</taxon>
        <taxon>Pelobatoidea</taxon>
        <taxon>Megophryidae</taxon>
        <taxon>Leptobrachium</taxon>
    </lineage>
</organism>
<dbReference type="GO" id="GO:0005516">
    <property type="term" value="F:calmodulin binding"/>
    <property type="evidence" value="ECO:0007669"/>
    <property type="project" value="TreeGrafter"/>
</dbReference>
<dbReference type="InterPro" id="IPR035892">
    <property type="entry name" value="C2_domain_sf"/>
</dbReference>
<dbReference type="SUPFAM" id="SSF49562">
    <property type="entry name" value="C2 domain (Calcium/lipid-binding domain, CaLB)"/>
    <property type="match status" value="1"/>
</dbReference>
<dbReference type="PANTHER" id="PTHR10480:SF12">
    <property type="entry name" value="UNC-13, ISOFORM E"/>
    <property type="match status" value="1"/>
</dbReference>
<feature type="region of interest" description="Disordered" evidence="1">
    <location>
        <begin position="137"/>
        <end position="159"/>
    </location>
</feature>
<evidence type="ECO:0000313" key="3">
    <source>
        <dbReference type="Ensembl" id="ENSLLEP00000008449.1"/>
    </source>
</evidence>
<name>A0A8C5M8T8_9ANUR</name>
<keyword evidence="4" id="KW-1185">Reference proteome</keyword>
<dbReference type="GO" id="GO:0043195">
    <property type="term" value="C:terminal bouton"/>
    <property type="evidence" value="ECO:0007669"/>
    <property type="project" value="TreeGrafter"/>
</dbReference>
<dbReference type="GO" id="GO:0035249">
    <property type="term" value="P:synaptic transmission, glutamatergic"/>
    <property type="evidence" value="ECO:0007669"/>
    <property type="project" value="TreeGrafter"/>
</dbReference>
<dbReference type="PROSITE" id="PS50004">
    <property type="entry name" value="C2"/>
    <property type="match status" value="1"/>
</dbReference>
<dbReference type="InterPro" id="IPR027080">
    <property type="entry name" value="Unc-13"/>
</dbReference>
<dbReference type="PANTHER" id="PTHR10480">
    <property type="entry name" value="PROTEIN UNC-13 HOMOLOG"/>
    <property type="match status" value="1"/>
</dbReference>
<dbReference type="GO" id="GO:0030672">
    <property type="term" value="C:synaptic vesicle membrane"/>
    <property type="evidence" value="ECO:0007669"/>
    <property type="project" value="TreeGrafter"/>
</dbReference>
<evidence type="ECO:0000313" key="4">
    <source>
        <dbReference type="Proteomes" id="UP000694569"/>
    </source>
</evidence>
<dbReference type="GeneTree" id="ENSGT00940000154929"/>
<dbReference type="Ensembl" id="ENSLLET00000008783.1">
    <property type="protein sequence ID" value="ENSLLEP00000008449.1"/>
    <property type="gene ID" value="ENSLLEG00000005363.1"/>
</dbReference>